<comment type="caution">
    <text evidence="1">The sequence shown here is derived from an EMBL/GenBank/DDBJ whole genome shotgun (WGS) entry which is preliminary data.</text>
</comment>
<reference evidence="2" key="1">
    <citation type="submission" date="2016-05" db="EMBL/GenBank/DDBJ databases">
        <title>Draft genome of Corynebacterium afermentans subsp. afermentans LCDC 88199T.</title>
        <authorList>
            <person name="Bernier A.-M."/>
            <person name="Bernard K."/>
        </authorList>
    </citation>
    <scope>NUCLEOTIDE SEQUENCE [LARGE SCALE GENOMIC DNA]</scope>
    <source>
        <strain evidence="2">NML04-0072</strain>
    </source>
</reference>
<dbReference type="EMBL" id="LXSG01000028">
    <property type="protein sequence ID" value="OAM19810.1"/>
    <property type="molecule type" value="Genomic_DNA"/>
</dbReference>
<dbReference type="AlphaFoldDB" id="A0A1A9RL28"/>
<accession>A0A1A9RL28</accession>
<dbReference type="OrthoDB" id="8612016at2"/>
<dbReference type="RefSeq" id="WP_064087644.1">
    <property type="nucleotide sequence ID" value="NZ_LXSG01000028.1"/>
</dbReference>
<organism evidence="1 2">
    <name type="scientific">Eikenella corrodens</name>
    <dbReference type="NCBI Taxonomy" id="539"/>
    <lineage>
        <taxon>Bacteria</taxon>
        <taxon>Pseudomonadati</taxon>
        <taxon>Pseudomonadota</taxon>
        <taxon>Betaproteobacteria</taxon>
        <taxon>Neisseriales</taxon>
        <taxon>Neisseriaceae</taxon>
        <taxon>Eikenella</taxon>
    </lineage>
</organism>
<protein>
    <submittedName>
        <fullName evidence="1">Uncharacterized protein</fullName>
    </submittedName>
</protein>
<evidence type="ECO:0000313" key="1">
    <source>
        <dbReference type="EMBL" id="OAM19810.1"/>
    </source>
</evidence>
<sequence>MYARFIYDGTSPALDQWQRILYRLQPEAEDSLLHDVWERARLCDEIPHFGNLCQHTVLGRLKEAVNQRWPDWQVDYFVNATDSHFSVNGIDIRDYWQFFQLTDNEEEDES</sequence>
<name>A0A1A9RL28_EIKCO</name>
<evidence type="ECO:0000313" key="2">
    <source>
        <dbReference type="Proteomes" id="UP000077589"/>
    </source>
</evidence>
<dbReference type="Proteomes" id="UP000077589">
    <property type="component" value="Unassembled WGS sequence"/>
</dbReference>
<proteinExistence type="predicted"/>
<gene>
    <name evidence="1" type="ORF">A7P90_04920</name>
</gene>